<dbReference type="Pfam" id="PF24626">
    <property type="entry name" value="SH3_Tf2-1"/>
    <property type="match status" value="1"/>
</dbReference>
<evidence type="ECO:0000313" key="3">
    <source>
        <dbReference type="EMBL" id="KAL0297746.1"/>
    </source>
</evidence>
<feature type="region of interest" description="Disordered" evidence="1">
    <location>
        <begin position="171"/>
        <end position="198"/>
    </location>
</feature>
<protein>
    <recommendedName>
        <fullName evidence="2">Tf2-1-like SH3-like domain-containing protein</fullName>
    </recommendedName>
</protein>
<dbReference type="EMBL" id="JACGWJ010000032">
    <property type="protein sequence ID" value="KAL0297746.1"/>
    <property type="molecule type" value="Genomic_DNA"/>
</dbReference>
<sequence>MTPFQALYGRPPPSISSYVTGTTTVAALDESLRHRHSILSMARYHLARAQLRMKQQADRHRRDLTFAVGYWVLLRLQPYRQLSVRGRKFRKLAPRFFGPFRVLRRLGPVAYELSLPSESRIHPVFHTSLLKPFHGDPAVVPIVDLHQLPDPVPALIPSAILGHRNIHTTDGVHRFSSTRPTNRKLTHHGSPPTSSSTISQILTLRARSLSEPRVLIQPKYQRGCTLGLEAKKGKQPNPPKACLLLG</sequence>
<gene>
    <name evidence="3" type="ORF">Sradi_6826700</name>
</gene>
<reference evidence="3" key="1">
    <citation type="submission" date="2020-06" db="EMBL/GenBank/DDBJ databases">
        <authorList>
            <person name="Li T."/>
            <person name="Hu X."/>
            <person name="Zhang T."/>
            <person name="Song X."/>
            <person name="Zhang H."/>
            <person name="Dai N."/>
            <person name="Sheng W."/>
            <person name="Hou X."/>
            <person name="Wei L."/>
        </authorList>
    </citation>
    <scope>NUCLEOTIDE SEQUENCE</scope>
    <source>
        <strain evidence="3">G02</strain>
        <tissue evidence="3">Leaf</tissue>
    </source>
</reference>
<evidence type="ECO:0000256" key="1">
    <source>
        <dbReference type="SAM" id="MobiDB-lite"/>
    </source>
</evidence>
<proteinExistence type="predicted"/>
<dbReference type="InterPro" id="IPR056924">
    <property type="entry name" value="SH3_Tf2-1"/>
</dbReference>
<organism evidence="3">
    <name type="scientific">Sesamum radiatum</name>
    <name type="common">Black benniseed</name>
    <dbReference type="NCBI Taxonomy" id="300843"/>
    <lineage>
        <taxon>Eukaryota</taxon>
        <taxon>Viridiplantae</taxon>
        <taxon>Streptophyta</taxon>
        <taxon>Embryophyta</taxon>
        <taxon>Tracheophyta</taxon>
        <taxon>Spermatophyta</taxon>
        <taxon>Magnoliopsida</taxon>
        <taxon>eudicotyledons</taxon>
        <taxon>Gunneridae</taxon>
        <taxon>Pentapetalae</taxon>
        <taxon>asterids</taxon>
        <taxon>lamiids</taxon>
        <taxon>Lamiales</taxon>
        <taxon>Pedaliaceae</taxon>
        <taxon>Sesamum</taxon>
    </lineage>
</organism>
<dbReference type="AlphaFoldDB" id="A0AAW2JW67"/>
<feature type="domain" description="Tf2-1-like SH3-like" evidence="2">
    <location>
        <begin position="69"/>
        <end position="134"/>
    </location>
</feature>
<comment type="caution">
    <text evidence="3">The sequence shown here is derived from an EMBL/GenBank/DDBJ whole genome shotgun (WGS) entry which is preliminary data.</text>
</comment>
<name>A0AAW2JW67_SESRA</name>
<evidence type="ECO:0000259" key="2">
    <source>
        <dbReference type="Pfam" id="PF24626"/>
    </source>
</evidence>
<dbReference type="PANTHER" id="PTHR46148">
    <property type="entry name" value="CHROMO DOMAIN-CONTAINING PROTEIN"/>
    <property type="match status" value="1"/>
</dbReference>
<accession>A0AAW2JW67</accession>
<reference evidence="3" key="2">
    <citation type="journal article" date="2024" name="Plant">
        <title>Genomic evolution and insights into agronomic trait innovations of Sesamum species.</title>
        <authorList>
            <person name="Miao H."/>
            <person name="Wang L."/>
            <person name="Qu L."/>
            <person name="Liu H."/>
            <person name="Sun Y."/>
            <person name="Le M."/>
            <person name="Wang Q."/>
            <person name="Wei S."/>
            <person name="Zheng Y."/>
            <person name="Lin W."/>
            <person name="Duan Y."/>
            <person name="Cao H."/>
            <person name="Xiong S."/>
            <person name="Wang X."/>
            <person name="Wei L."/>
            <person name="Li C."/>
            <person name="Ma Q."/>
            <person name="Ju M."/>
            <person name="Zhao R."/>
            <person name="Li G."/>
            <person name="Mu C."/>
            <person name="Tian Q."/>
            <person name="Mei H."/>
            <person name="Zhang T."/>
            <person name="Gao T."/>
            <person name="Zhang H."/>
        </authorList>
    </citation>
    <scope>NUCLEOTIDE SEQUENCE</scope>
    <source>
        <strain evidence="3">G02</strain>
    </source>
</reference>
<dbReference type="PANTHER" id="PTHR46148:SF52">
    <property type="entry name" value="OS04G0603800 PROTEIN"/>
    <property type="match status" value="1"/>
</dbReference>